<dbReference type="Pfam" id="PF00096">
    <property type="entry name" value="zf-C2H2"/>
    <property type="match status" value="13"/>
</dbReference>
<feature type="region of interest" description="Disordered" evidence="6">
    <location>
        <begin position="1"/>
        <end position="36"/>
    </location>
</feature>
<evidence type="ECO:0000256" key="1">
    <source>
        <dbReference type="ARBA" id="ARBA00022723"/>
    </source>
</evidence>
<dbReference type="PROSITE" id="PS00028">
    <property type="entry name" value="ZINC_FINGER_C2H2_1"/>
    <property type="match status" value="14"/>
</dbReference>
<evidence type="ECO:0000313" key="9">
    <source>
        <dbReference type="RefSeq" id="XP_065669841.1"/>
    </source>
</evidence>
<keyword evidence="5" id="KW-0539">Nucleus</keyword>
<dbReference type="InterPro" id="IPR013087">
    <property type="entry name" value="Znf_C2H2_type"/>
</dbReference>
<dbReference type="PANTHER" id="PTHR24393:SF34">
    <property type="entry name" value="PR_SET DOMAIN 13"/>
    <property type="match status" value="1"/>
</dbReference>
<reference evidence="9" key="1">
    <citation type="submission" date="2025-08" db="UniProtKB">
        <authorList>
            <consortium name="RefSeq"/>
        </authorList>
    </citation>
    <scope>IDENTIFICATION</scope>
</reference>
<dbReference type="SMART" id="SM00355">
    <property type="entry name" value="ZnF_C2H2"/>
    <property type="match status" value="14"/>
</dbReference>
<evidence type="ECO:0000256" key="3">
    <source>
        <dbReference type="ARBA" id="ARBA00022771"/>
    </source>
</evidence>
<feature type="compositionally biased region" description="Polar residues" evidence="6">
    <location>
        <begin position="16"/>
        <end position="36"/>
    </location>
</feature>
<dbReference type="Proteomes" id="UP001652625">
    <property type="component" value="Chromosome 12"/>
</dbReference>
<feature type="domain" description="C2H2-type" evidence="7">
    <location>
        <begin position="361"/>
        <end position="381"/>
    </location>
</feature>
<feature type="compositionally biased region" description="Basic and acidic residues" evidence="6">
    <location>
        <begin position="1"/>
        <end position="15"/>
    </location>
</feature>
<evidence type="ECO:0000256" key="6">
    <source>
        <dbReference type="SAM" id="MobiDB-lite"/>
    </source>
</evidence>
<feature type="domain" description="C2H2-type" evidence="7">
    <location>
        <begin position="418"/>
        <end position="440"/>
    </location>
</feature>
<feature type="domain" description="C2H2-type" evidence="7">
    <location>
        <begin position="532"/>
        <end position="552"/>
    </location>
</feature>
<keyword evidence="1" id="KW-0479">Metal-binding</keyword>
<feature type="domain" description="C2H2-type" evidence="7">
    <location>
        <begin position="476"/>
        <end position="496"/>
    </location>
</feature>
<evidence type="ECO:0000256" key="4">
    <source>
        <dbReference type="ARBA" id="ARBA00022833"/>
    </source>
</evidence>
<evidence type="ECO:0000256" key="5">
    <source>
        <dbReference type="ARBA" id="ARBA00023242"/>
    </source>
</evidence>
<feature type="domain" description="C2H2-type" evidence="7">
    <location>
        <begin position="613"/>
        <end position="633"/>
    </location>
</feature>
<feature type="domain" description="C2H2-type" evidence="7">
    <location>
        <begin position="669"/>
        <end position="689"/>
    </location>
</feature>
<evidence type="ECO:0000256" key="2">
    <source>
        <dbReference type="ARBA" id="ARBA00022737"/>
    </source>
</evidence>
<organism evidence="8 9">
    <name type="scientific">Hydra vulgaris</name>
    <name type="common">Hydra</name>
    <name type="synonym">Hydra attenuata</name>
    <dbReference type="NCBI Taxonomy" id="6087"/>
    <lineage>
        <taxon>Eukaryota</taxon>
        <taxon>Metazoa</taxon>
        <taxon>Cnidaria</taxon>
        <taxon>Hydrozoa</taxon>
        <taxon>Hydroidolina</taxon>
        <taxon>Anthoathecata</taxon>
        <taxon>Aplanulata</taxon>
        <taxon>Hydridae</taxon>
        <taxon>Hydra</taxon>
    </lineage>
</organism>
<dbReference type="Gene3D" id="3.30.160.60">
    <property type="entry name" value="Classic Zinc Finger"/>
    <property type="match status" value="13"/>
</dbReference>
<feature type="domain" description="C2H2-type" evidence="7">
    <location>
        <begin position="641"/>
        <end position="661"/>
    </location>
</feature>
<proteinExistence type="predicted"/>
<protein>
    <submittedName>
        <fullName evidence="9">Zinc finger protein 184 isoform X4</fullName>
    </submittedName>
</protein>
<feature type="domain" description="C2H2-type" evidence="7">
    <location>
        <begin position="448"/>
        <end position="468"/>
    </location>
</feature>
<dbReference type="RefSeq" id="XP_065669841.1">
    <property type="nucleotide sequence ID" value="XM_065813769.1"/>
</dbReference>
<name>A0ABM4D6C6_HYDVU</name>
<dbReference type="SUPFAM" id="SSF57667">
    <property type="entry name" value="beta-beta-alpha zinc fingers"/>
    <property type="match status" value="8"/>
</dbReference>
<feature type="domain" description="C2H2-type" evidence="7">
    <location>
        <begin position="504"/>
        <end position="524"/>
    </location>
</feature>
<keyword evidence="4" id="KW-0862">Zinc</keyword>
<dbReference type="GeneID" id="100211839"/>
<dbReference type="PANTHER" id="PTHR24393">
    <property type="entry name" value="ZINC FINGER PROTEIN"/>
    <property type="match status" value="1"/>
</dbReference>
<feature type="domain" description="C2H2-type" evidence="7">
    <location>
        <begin position="697"/>
        <end position="717"/>
    </location>
</feature>
<dbReference type="InterPro" id="IPR036236">
    <property type="entry name" value="Znf_C2H2_sf"/>
</dbReference>
<feature type="domain" description="C2H2-type" evidence="7">
    <location>
        <begin position="585"/>
        <end position="605"/>
    </location>
</feature>
<keyword evidence="3" id="KW-0863">Zinc-finger</keyword>
<gene>
    <name evidence="9" type="primary">LOC100211839</name>
</gene>
<feature type="domain" description="C2H2-type" evidence="7">
    <location>
        <begin position="333"/>
        <end position="353"/>
    </location>
</feature>
<evidence type="ECO:0000259" key="7">
    <source>
        <dbReference type="PROSITE" id="PS00028"/>
    </source>
</evidence>
<evidence type="ECO:0000313" key="8">
    <source>
        <dbReference type="Proteomes" id="UP001652625"/>
    </source>
</evidence>
<keyword evidence="8" id="KW-1185">Reference proteome</keyword>
<feature type="domain" description="C2H2-type" evidence="7">
    <location>
        <begin position="304"/>
        <end position="324"/>
    </location>
</feature>
<feature type="domain" description="C2H2-type" evidence="7">
    <location>
        <begin position="388"/>
        <end position="410"/>
    </location>
</feature>
<sequence length="953" mass="108286">MEKKDSDVCQNEEKSCLQNTETNAMEDNPYSKNVTQQKGVPSTLQHQKGICTPNSNTACFTAASTSCFSGQLHHSSHDVQMNELFRIQSILEQNENQSQLSRQCGSDNQMFEPNSLMFEHPSIPSSVNSCPTYSMSTLRTEPLSHNIQSVQLFDMNHYGHQTHADANSILQCQSASSVLSSGIEYRKDAVQKSLTSIDDAVQKHSHSLPLASIKFDMVEGKPVYAIHLMGKKIPLAGITIPTPNGPMQLQSGTCSSACNENALLNIENDNDLQLPLVVTDKLSVRSSSPGFSVLSPSSKPKFTCKICGKVYSRSWSYYSHLRDHTVTLKEFNCSYCLKIFSDLDSLNQHLLVHTSEKEYMCSLCDRLFSDPTSLRTHQLTHIDGKFMCENLNCDKVFATGSALRVHQRVHQDEKPYRCLNDGCDKAFKTPSELARHEFRHTGTKPYKCDQCSKSFIRNDDLKRHSFIHTGQKRFKCDQCDFSCIQSFDLVKHKFVHGGEKPYKCEFCEKKFTRPVRLREHLRTHTGEKPFSCEICGKTFAQQTAFKSHQLSHEASKVLQSSQSESNDTPTASVEIPQISVQNFKCFLCNKKFASAKNLKRHAVVHSDEKPFECNTCKKSFARVSDLKLHLPVHEEDKPFKCNQCEKTFTRFNSLKDHTRLHSGGFPYKCESCGKVFNHRSHLNVHLRTHTGEKPYLCSICSKEFARKSTLQYHLRMHNNFNTNTSVSTEQEDKESEYSDTSFTEDQMIMQLHPTDQNVLSCLGSSAKRKREDSPDLDFQADRNFSLKRQITNSCSSQLTGYNERFIEDSQQQYKVEDVSVMSLGSLLNTDHLILTHSSDSQPGQVMTLDGNTVVSFNLSDLQPLRDLQGLDSQLLCDQQQNNNSNVNEQCHIVSNEHVHLQRQERVNMSCVAEAINFERTGCIESFQEDNNLENQLENIEPEYLQIHREPEST</sequence>
<accession>A0ABM4D6C6</accession>
<keyword evidence="2" id="KW-0677">Repeat</keyword>